<keyword evidence="2" id="KW-0597">Phosphoprotein</keyword>
<dbReference type="FunFam" id="3.60.40.10:FF:000005">
    <property type="entry name" value="Serine/threonine protein phosphatase"/>
    <property type="match status" value="1"/>
</dbReference>
<feature type="domain" description="PPM-type phosphatase" evidence="18">
    <location>
        <begin position="246"/>
        <end position="458"/>
    </location>
</feature>
<evidence type="ECO:0000259" key="17">
    <source>
        <dbReference type="SMART" id="SM00065"/>
    </source>
</evidence>
<gene>
    <name evidence="19" type="ORF">FHX37_3848</name>
</gene>
<evidence type="ECO:0000256" key="9">
    <source>
        <dbReference type="ARBA" id="ARBA00022842"/>
    </source>
</evidence>
<evidence type="ECO:0000256" key="1">
    <source>
        <dbReference type="ARBA" id="ARBA00013081"/>
    </source>
</evidence>
<evidence type="ECO:0000256" key="11">
    <source>
        <dbReference type="ARBA" id="ARBA00023211"/>
    </source>
</evidence>
<dbReference type="GO" id="GO:0004722">
    <property type="term" value="F:protein serine/threonine phosphatase activity"/>
    <property type="evidence" value="ECO:0007669"/>
    <property type="project" value="UniProtKB-EC"/>
</dbReference>
<reference evidence="19 20" key="1">
    <citation type="submission" date="2019-06" db="EMBL/GenBank/DDBJ databases">
        <title>Sequencing the genomes of 1000 actinobacteria strains.</title>
        <authorList>
            <person name="Klenk H.-P."/>
        </authorList>
    </citation>
    <scope>NUCLEOTIDE SEQUENCE [LARGE SCALE GENOMIC DNA]</scope>
    <source>
        <strain evidence="19 20">DSM 45015</strain>
    </source>
</reference>
<dbReference type="SUPFAM" id="SSF81606">
    <property type="entry name" value="PP2C-like"/>
    <property type="match status" value="1"/>
</dbReference>
<feature type="domain" description="GAF" evidence="17">
    <location>
        <begin position="80"/>
        <end position="228"/>
    </location>
</feature>
<proteinExistence type="predicted"/>
<dbReference type="PANTHER" id="PTHR43156">
    <property type="entry name" value="STAGE II SPORULATION PROTEIN E-RELATED"/>
    <property type="match status" value="1"/>
</dbReference>
<dbReference type="OrthoDB" id="118142at2"/>
<evidence type="ECO:0000259" key="18">
    <source>
        <dbReference type="SMART" id="SM00331"/>
    </source>
</evidence>
<dbReference type="EC" id="3.1.3.16" evidence="1"/>
<feature type="region of interest" description="Disordered" evidence="16">
    <location>
        <begin position="1"/>
        <end position="25"/>
    </location>
</feature>
<keyword evidence="7" id="KW-0378">Hydrolase</keyword>
<dbReference type="Gene3D" id="3.30.565.10">
    <property type="entry name" value="Histidine kinase-like ATPase, C-terminal domain"/>
    <property type="match status" value="1"/>
</dbReference>
<dbReference type="SMART" id="SM00331">
    <property type="entry name" value="PP2C_SIG"/>
    <property type="match status" value="1"/>
</dbReference>
<protein>
    <recommendedName>
        <fullName evidence="1">protein-serine/threonine phosphatase</fullName>
        <ecNumber evidence="1">3.1.3.16</ecNumber>
    </recommendedName>
    <alternativeName>
        <fullName evidence="15">Protein-serine/threonine phosphatase</fullName>
    </alternativeName>
    <alternativeName>
        <fullName evidence="14">Serine/threonine-protein kinase</fullName>
    </alternativeName>
</protein>
<dbReference type="Gene3D" id="3.60.40.10">
    <property type="entry name" value="PPM-type phosphatase domain"/>
    <property type="match status" value="1"/>
</dbReference>
<dbReference type="EMBL" id="VFQC01000002">
    <property type="protein sequence ID" value="TQN28503.1"/>
    <property type="molecule type" value="Genomic_DNA"/>
</dbReference>
<evidence type="ECO:0000256" key="5">
    <source>
        <dbReference type="ARBA" id="ARBA00022741"/>
    </source>
</evidence>
<evidence type="ECO:0000256" key="15">
    <source>
        <dbReference type="ARBA" id="ARBA00081350"/>
    </source>
</evidence>
<accession>A0A543N9J2</accession>
<evidence type="ECO:0000256" key="4">
    <source>
        <dbReference type="ARBA" id="ARBA00022723"/>
    </source>
</evidence>
<comment type="function">
    <text evidence="13">Primarily acts as an independent SigF regulator that is sensitive to the osmosensory signal, mediating the cross talk of PknD with the SigF regulon. Possesses both phosphatase and kinase activities. The kinase domain functions as a classic anti-sigma factor-like kinase to phosphorylate the anti-anti-sigma factor domain at the canonical regulatory site, and the phosphatase domain antagonizes this activity.</text>
</comment>
<comment type="caution">
    <text evidence="19">The sequence shown here is derived from an EMBL/GenBank/DDBJ whole genome shotgun (WGS) entry which is preliminary data.</text>
</comment>
<dbReference type="InterPro" id="IPR029016">
    <property type="entry name" value="GAF-like_dom_sf"/>
</dbReference>
<dbReference type="AlphaFoldDB" id="A0A543N9J2"/>
<evidence type="ECO:0000256" key="12">
    <source>
        <dbReference type="ARBA" id="ARBA00047761"/>
    </source>
</evidence>
<keyword evidence="11" id="KW-0464">Manganese</keyword>
<evidence type="ECO:0000313" key="20">
    <source>
        <dbReference type="Proteomes" id="UP000317422"/>
    </source>
</evidence>
<keyword evidence="3" id="KW-0808">Transferase</keyword>
<evidence type="ECO:0000313" key="19">
    <source>
        <dbReference type="EMBL" id="TQN28503.1"/>
    </source>
</evidence>
<evidence type="ECO:0000256" key="16">
    <source>
        <dbReference type="SAM" id="MobiDB-lite"/>
    </source>
</evidence>
<name>A0A543N9J2_9ACTN</name>
<evidence type="ECO:0000256" key="13">
    <source>
        <dbReference type="ARBA" id="ARBA00056274"/>
    </source>
</evidence>
<evidence type="ECO:0000256" key="10">
    <source>
        <dbReference type="ARBA" id="ARBA00022912"/>
    </source>
</evidence>
<evidence type="ECO:0000256" key="14">
    <source>
        <dbReference type="ARBA" id="ARBA00075117"/>
    </source>
</evidence>
<dbReference type="GO" id="GO:0046872">
    <property type="term" value="F:metal ion binding"/>
    <property type="evidence" value="ECO:0007669"/>
    <property type="project" value="UniProtKB-KW"/>
</dbReference>
<dbReference type="RefSeq" id="WP_141925547.1">
    <property type="nucleotide sequence ID" value="NZ_VFQC01000002.1"/>
</dbReference>
<dbReference type="CDD" id="cd16936">
    <property type="entry name" value="HATPase_RsbW-like"/>
    <property type="match status" value="1"/>
</dbReference>
<comment type="catalytic activity">
    <reaction evidence="12">
        <text>O-phospho-L-seryl-[protein] + H2O = L-seryl-[protein] + phosphate</text>
        <dbReference type="Rhea" id="RHEA:20629"/>
        <dbReference type="Rhea" id="RHEA-COMP:9863"/>
        <dbReference type="Rhea" id="RHEA-COMP:11604"/>
        <dbReference type="ChEBI" id="CHEBI:15377"/>
        <dbReference type="ChEBI" id="CHEBI:29999"/>
        <dbReference type="ChEBI" id="CHEBI:43474"/>
        <dbReference type="ChEBI" id="CHEBI:83421"/>
        <dbReference type="EC" id="3.1.3.16"/>
    </reaction>
</comment>
<dbReference type="GO" id="GO:0016301">
    <property type="term" value="F:kinase activity"/>
    <property type="evidence" value="ECO:0007669"/>
    <property type="project" value="UniProtKB-KW"/>
</dbReference>
<dbReference type="PANTHER" id="PTHR43156:SF2">
    <property type="entry name" value="STAGE II SPORULATION PROTEIN E"/>
    <property type="match status" value="1"/>
</dbReference>
<dbReference type="InterPro" id="IPR052016">
    <property type="entry name" value="Bact_Sigma-Reg"/>
</dbReference>
<keyword evidence="6" id="KW-0418">Kinase</keyword>
<dbReference type="InterPro" id="IPR001932">
    <property type="entry name" value="PPM-type_phosphatase-like_dom"/>
</dbReference>
<evidence type="ECO:0000256" key="8">
    <source>
        <dbReference type="ARBA" id="ARBA00022840"/>
    </source>
</evidence>
<sequence length="592" mass="63646">MDSLSGFRDAVPGDASAAEATPHADDERLPLLHGSLAFLNEATARIGASLDKDHIVGELCDVLVPRIADFTAVHLTETLAAENQLDTVFPEVPDPRLAAVRRVAVAHDGDHQRWNPGAPQGAVHMLRSTSPLRRAMVTGESVLVSRVDVAAAAELAEGHPTGDSAALMRGCSLLAVPLRVRGQTLGVVLLLRRPERPPFHDTDALMAGQLSMQAGLGVHNAHLYQTQSTVADALQRSMLPTLPSWLAGVEIASRYLSSSDTAQVGGDWFDAIPLPGGRVAFVVGDVMGHGIRSAAAMGQFRTAVQTLAALDLPPHQVLRHLDDLAQQLGDDYLATCVYVVYDPVARRCTFANAGHIPPGIMHRDGRAELLDLPAGAPIGLGGVAFEPVEVPVDDGDVLVLCTDGVVEERGHDLGDRLERMCASLGEPGQRLDALCEGLLEALRPADREDDAALLMARLHGISQGNVAHWYLQPRDSTPARVRRLVRTTLEAWGLSLCSEVTELLATELVTNSIRHASRPIELRLLRTDALLCEVADDDHHRPVLRRADATDEDGRGLQLVSNLARRWGTSATPTGKVVWFEQDIPEQDTGLS</sequence>
<keyword evidence="8" id="KW-0067">ATP-binding</keyword>
<dbReference type="Pfam" id="PF13581">
    <property type="entry name" value="HATPase_c_2"/>
    <property type="match status" value="1"/>
</dbReference>
<dbReference type="InterPro" id="IPR003594">
    <property type="entry name" value="HATPase_dom"/>
</dbReference>
<evidence type="ECO:0000256" key="7">
    <source>
        <dbReference type="ARBA" id="ARBA00022801"/>
    </source>
</evidence>
<dbReference type="SUPFAM" id="SSF55781">
    <property type="entry name" value="GAF domain-like"/>
    <property type="match status" value="1"/>
</dbReference>
<dbReference type="FunFam" id="3.30.565.10:FF:000028">
    <property type="entry name" value="PAS sensor protein"/>
    <property type="match status" value="1"/>
</dbReference>
<keyword evidence="20" id="KW-1185">Reference proteome</keyword>
<dbReference type="Gene3D" id="3.30.450.40">
    <property type="match status" value="1"/>
</dbReference>
<keyword evidence="4" id="KW-0479">Metal-binding</keyword>
<keyword evidence="9" id="KW-0460">Magnesium</keyword>
<organism evidence="19 20">
    <name type="scientific">Haloactinospora alba</name>
    <dbReference type="NCBI Taxonomy" id="405555"/>
    <lineage>
        <taxon>Bacteria</taxon>
        <taxon>Bacillati</taxon>
        <taxon>Actinomycetota</taxon>
        <taxon>Actinomycetes</taxon>
        <taxon>Streptosporangiales</taxon>
        <taxon>Nocardiopsidaceae</taxon>
        <taxon>Haloactinospora</taxon>
    </lineage>
</organism>
<dbReference type="InterPro" id="IPR036457">
    <property type="entry name" value="PPM-type-like_dom_sf"/>
</dbReference>
<dbReference type="Pfam" id="PF01590">
    <property type="entry name" value="GAF"/>
    <property type="match status" value="1"/>
</dbReference>
<dbReference type="InterPro" id="IPR036890">
    <property type="entry name" value="HATPase_C_sf"/>
</dbReference>
<dbReference type="Proteomes" id="UP000317422">
    <property type="component" value="Unassembled WGS sequence"/>
</dbReference>
<dbReference type="Pfam" id="PF07228">
    <property type="entry name" value="SpoIIE"/>
    <property type="match status" value="1"/>
</dbReference>
<dbReference type="SMART" id="SM00065">
    <property type="entry name" value="GAF"/>
    <property type="match status" value="1"/>
</dbReference>
<evidence type="ECO:0000256" key="3">
    <source>
        <dbReference type="ARBA" id="ARBA00022679"/>
    </source>
</evidence>
<keyword evidence="10" id="KW-0904">Protein phosphatase</keyword>
<dbReference type="InterPro" id="IPR003018">
    <property type="entry name" value="GAF"/>
</dbReference>
<evidence type="ECO:0000256" key="2">
    <source>
        <dbReference type="ARBA" id="ARBA00022553"/>
    </source>
</evidence>
<evidence type="ECO:0000256" key="6">
    <source>
        <dbReference type="ARBA" id="ARBA00022777"/>
    </source>
</evidence>
<dbReference type="GO" id="GO:0005524">
    <property type="term" value="F:ATP binding"/>
    <property type="evidence" value="ECO:0007669"/>
    <property type="project" value="UniProtKB-KW"/>
</dbReference>
<keyword evidence="5" id="KW-0547">Nucleotide-binding</keyword>